<evidence type="ECO:0000313" key="4">
    <source>
        <dbReference type="Proteomes" id="UP000663844"/>
    </source>
</evidence>
<dbReference type="PROSITE" id="PS50181">
    <property type="entry name" value="FBOX"/>
    <property type="match status" value="1"/>
</dbReference>
<dbReference type="Gene3D" id="3.80.10.10">
    <property type="entry name" value="Ribonuclease Inhibitor"/>
    <property type="match status" value="1"/>
</dbReference>
<evidence type="ECO:0000313" key="3">
    <source>
        <dbReference type="EMBL" id="CAF3630910.1"/>
    </source>
</evidence>
<dbReference type="Proteomes" id="UP000663860">
    <property type="component" value="Unassembled WGS sequence"/>
</dbReference>
<protein>
    <recommendedName>
        <fullName evidence="1">F-box domain-containing protein</fullName>
    </recommendedName>
</protein>
<dbReference type="Proteomes" id="UP000663844">
    <property type="component" value="Unassembled WGS sequence"/>
</dbReference>
<dbReference type="EMBL" id="CAJOAZ010000373">
    <property type="protein sequence ID" value="CAF3630910.1"/>
    <property type="molecule type" value="Genomic_DNA"/>
</dbReference>
<evidence type="ECO:0000259" key="1">
    <source>
        <dbReference type="PROSITE" id="PS50181"/>
    </source>
</evidence>
<dbReference type="Gene3D" id="1.20.1280.50">
    <property type="match status" value="1"/>
</dbReference>
<dbReference type="Pfam" id="PF12937">
    <property type="entry name" value="F-box-like"/>
    <property type="match status" value="1"/>
</dbReference>
<dbReference type="EMBL" id="CAJNOE010000991">
    <property type="protein sequence ID" value="CAF1370851.1"/>
    <property type="molecule type" value="Genomic_DNA"/>
</dbReference>
<dbReference type="SUPFAM" id="SSF81383">
    <property type="entry name" value="F-box domain"/>
    <property type="match status" value="1"/>
</dbReference>
<dbReference type="SUPFAM" id="SSF52047">
    <property type="entry name" value="RNI-like"/>
    <property type="match status" value="1"/>
</dbReference>
<proteinExistence type="predicted"/>
<gene>
    <name evidence="2" type="ORF">IZO911_LOCUS37851</name>
    <name evidence="3" type="ORF">OXD698_LOCUS7937</name>
</gene>
<organism evidence="3 4">
    <name type="scientific">Adineta steineri</name>
    <dbReference type="NCBI Taxonomy" id="433720"/>
    <lineage>
        <taxon>Eukaryota</taxon>
        <taxon>Metazoa</taxon>
        <taxon>Spiralia</taxon>
        <taxon>Gnathifera</taxon>
        <taxon>Rotifera</taxon>
        <taxon>Eurotatoria</taxon>
        <taxon>Bdelloidea</taxon>
        <taxon>Adinetida</taxon>
        <taxon>Adinetidae</taxon>
        <taxon>Adineta</taxon>
    </lineage>
</organism>
<evidence type="ECO:0000313" key="2">
    <source>
        <dbReference type="EMBL" id="CAF1370851.1"/>
    </source>
</evidence>
<sequence length="571" mass="66387">MSVKQDSLFCTLPVELIYHIFRYLDAQTIVRSIRIVCKRFYIIVNVYDKFNFNFNSIVKSDFHYLCNLILPRNVKSLTLSDGDETPGEIEYFLSRFRIKQFIQLNSLNLFQIDDCQLSIILKDIQKLQLTSLSINSKQDYSDNNTISDDLSSVISLPSLHNLTLNIPSCDISKIVWPIGCTIQHLDIYCRTLDEYCNILYTLPNLRTLVVEGLDMDDTSGIIPNLPNLTAVCQLFSLTFKYCTLDTAMLEFLLSFTPTLEHFHLIRSIDLDVFISYLPQWQTFIEIKLPLLNKFNFFLVRHGQLIIIPVDTEQLIAPFRTTFWTETKQWFVICDYIMSSNILILYSSSFFDPQFEFIFESKQISRSTSTSTINNTIIMDEVQKLRLDLTKMMISATSPQGGLPNKTIFPKLDQLTLCLTDSWPLCSLRALSTLINLSYLTKVSLEFLDSFDYYSESMTNIGSLLKLAHNIHSLTISISSLYRSITDDNMEICSIIPDHVRHLTISVSSVHQMRMVIRQRKYLSSIKFQYTNSFLYWSEMHAEWFKKENGYYTYQLNNSSLCIWLDNYSKTL</sequence>
<comment type="caution">
    <text evidence="3">The sequence shown here is derived from an EMBL/GenBank/DDBJ whole genome shotgun (WGS) entry which is preliminary data.</text>
</comment>
<dbReference type="InterPro" id="IPR032675">
    <property type="entry name" value="LRR_dom_sf"/>
</dbReference>
<accession>A0A818Q8D8</accession>
<name>A0A818Q8D8_9BILA</name>
<dbReference type="InterPro" id="IPR036047">
    <property type="entry name" value="F-box-like_dom_sf"/>
</dbReference>
<reference evidence="3" key="1">
    <citation type="submission" date="2021-02" db="EMBL/GenBank/DDBJ databases">
        <authorList>
            <person name="Nowell W R."/>
        </authorList>
    </citation>
    <scope>NUCLEOTIDE SEQUENCE</scope>
</reference>
<feature type="domain" description="F-box" evidence="1">
    <location>
        <begin position="6"/>
        <end position="57"/>
    </location>
</feature>
<dbReference type="AlphaFoldDB" id="A0A818Q8D8"/>
<dbReference type="InterPro" id="IPR001810">
    <property type="entry name" value="F-box_dom"/>
</dbReference>